<dbReference type="PANTHER" id="PTHR31669">
    <property type="entry name" value="PROTEIN FAR1-RELATED SEQUENCE 10-RELATED"/>
    <property type="match status" value="1"/>
</dbReference>
<feature type="compositionally biased region" description="Basic residues" evidence="2">
    <location>
        <begin position="133"/>
        <end position="144"/>
    </location>
</feature>
<reference evidence="4 5" key="1">
    <citation type="submission" date="2024-01" db="EMBL/GenBank/DDBJ databases">
        <title>Genome assemblies of Stephania.</title>
        <authorList>
            <person name="Yang L."/>
        </authorList>
    </citation>
    <scope>NUCLEOTIDE SEQUENCE [LARGE SCALE GENOMIC DNA]</scope>
    <source>
        <strain evidence="4">JXDWG</strain>
        <tissue evidence="4">Leaf</tissue>
    </source>
</reference>
<dbReference type="Proteomes" id="UP001419268">
    <property type="component" value="Unassembled WGS sequence"/>
</dbReference>
<proteinExistence type="inferred from homology"/>
<protein>
    <recommendedName>
        <fullName evidence="1">Protein FAR1-RELATED SEQUENCE</fullName>
    </recommendedName>
</protein>
<gene>
    <name evidence="4" type="ORF">Scep_012433</name>
</gene>
<evidence type="ECO:0000256" key="1">
    <source>
        <dbReference type="RuleBase" id="RU367018"/>
    </source>
</evidence>
<dbReference type="PANTHER" id="PTHR31669:SF251">
    <property type="entry name" value="PROTEIN FAR1-RELATED SEQUENCE"/>
    <property type="match status" value="1"/>
</dbReference>
<feature type="signal peptide" evidence="3">
    <location>
        <begin position="1"/>
        <end position="21"/>
    </location>
</feature>
<evidence type="ECO:0000256" key="2">
    <source>
        <dbReference type="SAM" id="MobiDB-lite"/>
    </source>
</evidence>
<keyword evidence="1" id="KW-0863">Zinc-finger</keyword>
<sequence>MHFRCVHYRLFQFIGILCCHALTVMDCFGVKELSAWYIRQRWHKDYKRLHVLETIVNYFGISTSTVDDRYNVVSVRCARIADLGSTSKKKFKRALVVLRQLQEDLVGTDNEEECEEPNKVDLNAALLDTVQVKRKGRRRHSRIKSSREGGRKSSQTTKAGNKKSQLQKASQRKQLSQLKQASRARRTHLNATQTKLSQLRITNANRRASRS</sequence>
<feature type="compositionally biased region" description="Polar residues" evidence="2">
    <location>
        <begin position="152"/>
        <end position="180"/>
    </location>
</feature>
<evidence type="ECO:0000313" key="5">
    <source>
        <dbReference type="Proteomes" id="UP001419268"/>
    </source>
</evidence>
<accession>A0AAP0JFY8</accession>
<name>A0AAP0JFY8_9MAGN</name>
<comment type="similarity">
    <text evidence="1">Belongs to the FHY3/FAR1 family.</text>
</comment>
<dbReference type="GO" id="GO:0008270">
    <property type="term" value="F:zinc ion binding"/>
    <property type="evidence" value="ECO:0007669"/>
    <property type="project" value="UniProtKB-UniRule"/>
</dbReference>
<dbReference type="InterPro" id="IPR031052">
    <property type="entry name" value="FHY3/FAR1"/>
</dbReference>
<feature type="compositionally biased region" description="Polar residues" evidence="2">
    <location>
        <begin position="189"/>
        <end position="211"/>
    </location>
</feature>
<dbReference type="GO" id="GO:0005634">
    <property type="term" value="C:nucleus"/>
    <property type="evidence" value="ECO:0007669"/>
    <property type="project" value="UniProtKB-SubCell"/>
</dbReference>
<dbReference type="EMBL" id="JBBNAG010000005">
    <property type="protein sequence ID" value="KAK9132905.1"/>
    <property type="molecule type" value="Genomic_DNA"/>
</dbReference>
<keyword evidence="1" id="KW-0479">Metal-binding</keyword>
<keyword evidence="3" id="KW-0732">Signal</keyword>
<feature type="chain" id="PRO_5042941717" description="Protein FAR1-RELATED SEQUENCE" evidence="3">
    <location>
        <begin position="22"/>
        <end position="211"/>
    </location>
</feature>
<keyword evidence="1" id="KW-0862">Zinc</keyword>
<keyword evidence="1" id="KW-0539">Nucleus</keyword>
<comment type="function">
    <text evidence="1">Putative transcription activator involved in regulating light control of development.</text>
</comment>
<comment type="subcellular location">
    <subcellularLocation>
        <location evidence="1">Nucleus</location>
    </subcellularLocation>
</comment>
<dbReference type="AlphaFoldDB" id="A0AAP0JFY8"/>
<organism evidence="4 5">
    <name type="scientific">Stephania cephalantha</name>
    <dbReference type="NCBI Taxonomy" id="152367"/>
    <lineage>
        <taxon>Eukaryota</taxon>
        <taxon>Viridiplantae</taxon>
        <taxon>Streptophyta</taxon>
        <taxon>Embryophyta</taxon>
        <taxon>Tracheophyta</taxon>
        <taxon>Spermatophyta</taxon>
        <taxon>Magnoliopsida</taxon>
        <taxon>Ranunculales</taxon>
        <taxon>Menispermaceae</taxon>
        <taxon>Menispermoideae</taxon>
        <taxon>Cissampelideae</taxon>
        <taxon>Stephania</taxon>
    </lineage>
</organism>
<evidence type="ECO:0000256" key="3">
    <source>
        <dbReference type="SAM" id="SignalP"/>
    </source>
</evidence>
<keyword evidence="5" id="KW-1185">Reference proteome</keyword>
<comment type="caution">
    <text evidence="4">The sequence shown here is derived from an EMBL/GenBank/DDBJ whole genome shotgun (WGS) entry which is preliminary data.</text>
</comment>
<evidence type="ECO:0000313" key="4">
    <source>
        <dbReference type="EMBL" id="KAK9132905.1"/>
    </source>
</evidence>
<dbReference type="GO" id="GO:0006355">
    <property type="term" value="P:regulation of DNA-templated transcription"/>
    <property type="evidence" value="ECO:0007669"/>
    <property type="project" value="UniProtKB-UniRule"/>
</dbReference>
<feature type="region of interest" description="Disordered" evidence="2">
    <location>
        <begin position="133"/>
        <end position="211"/>
    </location>
</feature>